<evidence type="ECO:0000256" key="4">
    <source>
        <dbReference type="SAM" id="MobiDB-lite"/>
    </source>
</evidence>
<dbReference type="HOGENOM" id="CLU_269275_0_0_1"/>
<evidence type="ECO:0000256" key="2">
    <source>
        <dbReference type="ARBA" id="ARBA00022490"/>
    </source>
</evidence>
<gene>
    <name evidence="5" type="ORF">DI09_46p120</name>
</gene>
<proteinExistence type="predicted"/>
<dbReference type="AlphaFoldDB" id="A0A098VPS8"/>
<dbReference type="PANTHER" id="PTHR10997:SF18">
    <property type="entry name" value="D-IMPORTIN 7_RANBP7"/>
    <property type="match status" value="1"/>
</dbReference>
<dbReference type="OrthoDB" id="760868at2759"/>
<name>A0A098VPS8_9MICR</name>
<keyword evidence="6" id="KW-1185">Reference proteome</keyword>
<accession>A0A098VPS8</accession>
<feature type="region of interest" description="Disordered" evidence="4">
    <location>
        <begin position="872"/>
        <end position="937"/>
    </location>
</feature>
<dbReference type="Gene3D" id="1.25.10.10">
    <property type="entry name" value="Leucine-rich Repeat Variant"/>
    <property type="match status" value="1"/>
</dbReference>
<dbReference type="EMBL" id="JMKJ01000410">
    <property type="protein sequence ID" value="KGG51062.1"/>
    <property type="molecule type" value="Genomic_DNA"/>
</dbReference>
<dbReference type="GO" id="GO:0005635">
    <property type="term" value="C:nuclear envelope"/>
    <property type="evidence" value="ECO:0007669"/>
    <property type="project" value="TreeGrafter"/>
</dbReference>
<organism evidence="5 6">
    <name type="scientific">Mitosporidium daphniae</name>
    <dbReference type="NCBI Taxonomy" id="1485682"/>
    <lineage>
        <taxon>Eukaryota</taxon>
        <taxon>Fungi</taxon>
        <taxon>Fungi incertae sedis</taxon>
        <taxon>Microsporidia</taxon>
        <taxon>Mitosporidium</taxon>
    </lineage>
</organism>
<evidence type="ECO:0000256" key="3">
    <source>
        <dbReference type="ARBA" id="ARBA00022927"/>
    </source>
</evidence>
<dbReference type="InterPro" id="IPR016024">
    <property type="entry name" value="ARM-type_fold"/>
</dbReference>
<comment type="subcellular location">
    <subcellularLocation>
        <location evidence="1">Cytoplasm</location>
    </subcellularLocation>
</comment>
<keyword evidence="3" id="KW-0813">Transport</keyword>
<dbReference type="GO" id="GO:0006606">
    <property type="term" value="P:protein import into nucleus"/>
    <property type="evidence" value="ECO:0007669"/>
    <property type="project" value="TreeGrafter"/>
</dbReference>
<dbReference type="VEuPathDB" id="MicrosporidiaDB:DI09_46p120"/>
<dbReference type="Gene3D" id="3.50.30.50">
    <property type="entry name" value="Putative cyclase"/>
    <property type="match status" value="1"/>
</dbReference>
<dbReference type="GeneID" id="25260046"/>
<protein>
    <recommendedName>
        <fullName evidence="7">Importin N-terminal domain-containing protein</fullName>
    </recommendedName>
</protein>
<evidence type="ECO:0000313" key="5">
    <source>
        <dbReference type="EMBL" id="KGG51062.1"/>
    </source>
</evidence>
<feature type="region of interest" description="Disordered" evidence="4">
    <location>
        <begin position="1066"/>
        <end position="1099"/>
    </location>
</feature>
<comment type="caution">
    <text evidence="5">The sequence shown here is derived from an EMBL/GenBank/DDBJ whole genome shotgun (WGS) entry which is preliminary data.</text>
</comment>
<feature type="compositionally biased region" description="Acidic residues" evidence="4">
    <location>
        <begin position="916"/>
        <end position="937"/>
    </location>
</feature>
<dbReference type="SUPFAM" id="SSF48371">
    <property type="entry name" value="ARM repeat"/>
    <property type="match status" value="1"/>
</dbReference>
<dbReference type="InterPro" id="IPR011989">
    <property type="entry name" value="ARM-like"/>
</dbReference>
<sequence>MDEHSTHIHNLLLNSLSAAQDVRKEAEKKLQEYSHHDGFLSVLLGLIFFKNAIIKAFPSYPAYQEKKPDVACSLSASEVQYIRANITQAYVSCSSNHRKLLLPCFSKLIQEDFLTSWPELLPQLFHSLQSVSDLHYLMGIIDVLRVAIDAENTSSKSQNHPIFLTGFPLLLNYVLPKDLQAESAIDPWISICVHILLMPIPNTESIYHPDQTELCPFFSMKKWALHITIRMSSRYGLDEQNKFRTKTYSHFSSLYMSKFAIPTLDVILSLIEGVCSNKPELSLPPRLVTLICDYLDSALLSNKLWKRIKLHIEPIMKLFIFPRLCYTEEDERIWAEDPYEYIHKRLDPFEDLESVSWAASNLLGTMVKKRKKSVFLSLLKFINEIFVGFSTSTSPYYNNVRANEGALMVVGTISSTILAAPELKGQTESLIMSAVLPDMSSDSPFLRARACWVIQNYEDLRYSTIDNVLAIFQGILRCLGDVAPENLPIRIQAALALGIFLQFEEVTPLMTANLAPIVQNLLDLTNQSDIDSLSYVLEKLVSLYSVELTPFSLQLTQQLCLTLMRLISHPKVIQSFSVSEESPATGSIDENDEEFNIVTDKTMTAMGLLKTITTLVVSLTEQMEAFFYEPISHVLRYKISDLYEDILELIDSVTFARKAISQQMWTTVFPVLYEYYLNGTMGEYLGDLLPCFDNIISYGHALVSSNLQIQAMFTSIIDKAMKSTEYEDDDRICGCQIMESMLLCCRGSIDQLIPGFISISLENFRKYKSKRSIVHHMEVILNCIIYDTMLTLNVFSANSAALPSLIDILSYICASKAAFNRVHDKRLVVIAMNQLLRCNVDLSPIFPLIFTLLQDAFETLPKSLENRRLLEHHAENGDDDSNEEEYYSDSYEDKELSDDDEAHSQFSQEKELQAEPPEENVDDAHEDSEWEESDLEEELYYETPLDGVNLYDVAVSTISGIRGVWIDFRIARTKLLEPTSLELFSISPLCSVKSGASVNCQLISFSPHLHTTHTEVISHILPDPEEYMARTNWIDTAIPKEKIPAIFLRLTPSSAGPEGDLVLGPDDIPFDEHTGPAGDNDCDDDGDANPASQENMPGSDPAQAVIIALYPDGSYPKDKPQRYFSAESIKKILALFPRVKCLLTDAPSMDRACNGGILASHEAFWAGRQDRTITELCHLQSLPFASGTRGMLQIQVLPIYDGADAVPTRPLFHCK</sequence>
<feature type="compositionally biased region" description="Acidic residues" evidence="4">
    <location>
        <begin position="877"/>
        <end position="901"/>
    </location>
</feature>
<dbReference type="RefSeq" id="XP_013237489.1">
    <property type="nucleotide sequence ID" value="XM_013382035.1"/>
</dbReference>
<dbReference type="InterPro" id="IPR037175">
    <property type="entry name" value="KFase_sf"/>
</dbReference>
<evidence type="ECO:0008006" key="7">
    <source>
        <dbReference type="Google" id="ProtNLM"/>
    </source>
</evidence>
<evidence type="ECO:0000256" key="1">
    <source>
        <dbReference type="ARBA" id="ARBA00004496"/>
    </source>
</evidence>
<keyword evidence="3" id="KW-0653">Protein transport</keyword>
<dbReference type="GO" id="GO:0005829">
    <property type="term" value="C:cytosol"/>
    <property type="evidence" value="ECO:0007669"/>
    <property type="project" value="TreeGrafter"/>
</dbReference>
<dbReference type="Proteomes" id="UP000029725">
    <property type="component" value="Unassembled WGS sequence"/>
</dbReference>
<dbReference type="PANTHER" id="PTHR10997">
    <property type="entry name" value="IMPORTIN-7, 8, 11"/>
    <property type="match status" value="1"/>
</dbReference>
<keyword evidence="2" id="KW-0963">Cytoplasm</keyword>
<evidence type="ECO:0000313" key="6">
    <source>
        <dbReference type="Proteomes" id="UP000029725"/>
    </source>
</evidence>
<reference evidence="5 6" key="1">
    <citation type="submission" date="2014-04" db="EMBL/GenBank/DDBJ databases">
        <title>A new species of microsporidia sheds light on the evolution of extreme parasitism.</title>
        <authorList>
            <person name="Haag K.L."/>
            <person name="James T.Y."/>
            <person name="Larsson R."/>
            <person name="Schaer T.M."/>
            <person name="Refardt D."/>
            <person name="Pombert J.-F."/>
            <person name="Ebert D."/>
        </authorList>
    </citation>
    <scope>NUCLEOTIDE SEQUENCE [LARGE SCALE GENOMIC DNA]</scope>
    <source>
        <strain evidence="5 6">UGP3</strain>
        <tissue evidence="5">Spores</tissue>
    </source>
</reference>
<dbReference type="GO" id="GO:0004061">
    <property type="term" value="F:arylformamidase activity"/>
    <property type="evidence" value="ECO:0007669"/>
    <property type="project" value="InterPro"/>
</dbReference>
<dbReference type="GO" id="GO:0019441">
    <property type="term" value="P:L-tryptophan catabolic process to kynurenine"/>
    <property type="evidence" value="ECO:0007669"/>
    <property type="project" value="InterPro"/>
</dbReference>